<protein>
    <submittedName>
        <fullName evidence="2">Uncharacterized protein</fullName>
    </submittedName>
</protein>
<accession>A0AAQ3MRQ5</accession>
<evidence type="ECO:0000313" key="3">
    <source>
        <dbReference type="Proteomes" id="UP001374535"/>
    </source>
</evidence>
<name>A0AAQ3MRQ5_VIGMU</name>
<dbReference type="AlphaFoldDB" id="A0AAQ3MRQ5"/>
<feature type="region of interest" description="Disordered" evidence="1">
    <location>
        <begin position="109"/>
        <end position="131"/>
    </location>
</feature>
<evidence type="ECO:0000313" key="2">
    <source>
        <dbReference type="EMBL" id="WVY95826.1"/>
    </source>
</evidence>
<feature type="compositionally biased region" description="Basic residues" evidence="1">
    <location>
        <begin position="29"/>
        <end position="41"/>
    </location>
</feature>
<feature type="region of interest" description="Disordered" evidence="1">
    <location>
        <begin position="27"/>
        <end position="65"/>
    </location>
</feature>
<keyword evidence="3" id="KW-1185">Reference proteome</keyword>
<dbReference type="EMBL" id="CP144692">
    <property type="protein sequence ID" value="WVY95826.1"/>
    <property type="molecule type" value="Genomic_DNA"/>
</dbReference>
<feature type="compositionally biased region" description="Low complexity" evidence="1">
    <location>
        <begin position="44"/>
        <end position="56"/>
    </location>
</feature>
<sequence>MPRQIHPCSFIVPGYPQQIQLMKPVEQRPHRHRNPPTHHHYLNQLRRQQLPAAAHQRPARPPNSINLFHVLPLREQPREQHPPGATPAVKLRRLQRVIVLHFRCQLVKPNQNPGGHKPTHYRGPGLHNRTA</sequence>
<organism evidence="2 3">
    <name type="scientific">Vigna mungo</name>
    <name type="common">Black gram</name>
    <name type="synonym">Phaseolus mungo</name>
    <dbReference type="NCBI Taxonomy" id="3915"/>
    <lineage>
        <taxon>Eukaryota</taxon>
        <taxon>Viridiplantae</taxon>
        <taxon>Streptophyta</taxon>
        <taxon>Embryophyta</taxon>
        <taxon>Tracheophyta</taxon>
        <taxon>Spermatophyta</taxon>
        <taxon>Magnoliopsida</taxon>
        <taxon>eudicotyledons</taxon>
        <taxon>Gunneridae</taxon>
        <taxon>Pentapetalae</taxon>
        <taxon>rosids</taxon>
        <taxon>fabids</taxon>
        <taxon>Fabales</taxon>
        <taxon>Fabaceae</taxon>
        <taxon>Papilionoideae</taxon>
        <taxon>50 kb inversion clade</taxon>
        <taxon>NPAAA clade</taxon>
        <taxon>indigoferoid/millettioid clade</taxon>
        <taxon>Phaseoleae</taxon>
        <taxon>Vigna</taxon>
    </lineage>
</organism>
<dbReference type="Proteomes" id="UP001374535">
    <property type="component" value="Chromosome 9"/>
</dbReference>
<reference evidence="2 3" key="1">
    <citation type="journal article" date="2023" name="Life. Sci Alliance">
        <title>Evolutionary insights into 3D genome organization and epigenetic landscape of Vigna mungo.</title>
        <authorList>
            <person name="Junaid A."/>
            <person name="Singh B."/>
            <person name="Bhatia S."/>
        </authorList>
    </citation>
    <scope>NUCLEOTIDE SEQUENCE [LARGE SCALE GENOMIC DNA]</scope>
    <source>
        <strain evidence="2">Urdbean</strain>
    </source>
</reference>
<evidence type="ECO:0000256" key="1">
    <source>
        <dbReference type="SAM" id="MobiDB-lite"/>
    </source>
</evidence>
<gene>
    <name evidence="2" type="ORF">V8G54_027977</name>
</gene>
<proteinExistence type="predicted"/>